<evidence type="ECO:0000256" key="8">
    <source>
        <dbReference type="ARBA" id="ARBA00038436"/>
    </source>
</evidence>
<dbReference type="InterPro" id="IPR055348">
    <property type="entry name" value="DctQ"/>
</dbReference>
<evidence type="ECO:0000259" key="10">
    <source>
        <dbReference type="Pfam" id="PF04290"/>
    </source>
</evidence>
<dbReference type="RefSeq" id="WP_189679598.1">
    <property type="nucleotide sequence ID" value="NZ_BNCJ01000003.1"/>
</dbReference>
<sequence length="180" mass="20247">MQAIDKVIAMIDRITEVFGRLISWLVLYMVLMTFANVVMRYVFGVSIISLYESVLYAFAIAMSSLGGWALLRDQHVRVDIFYSVLGARGKAIVNLAGTVVFLAPMLWVLWTSSIPYIERSWKLKEASNEVAGIPYLYVLKTFILVFVALLAFQTVSFFLRNLRIALIGHDPATAPKADEC</sequence>
<keyword evidence="12" id="KW-1185">Reference proteome</keyword>
<comment type="subunit">
    <text evidence="9">The complex comprises the extracytoplasmic solute receptor protein and the two transmembrane proteins.</text>
</comment>
<protein>
    <recommendedName>
        <fullName evidence="9">TRAP transporter small permease protein</fullName>
    </recommendedName>
</protein>
<dbReference type="GO" id="GO:0022857">
    <property type="term" value="F:transmembrane transporter activity"/>
    <property type="evidence" value="ECO:0007669"/>
    <property type="project" value="UniProtKB-UniRule"/>
</dbReference>
<feature type="domain" description="Tripartite ATP-independent periplasmic transporters DctQ component" evidence="10">
    <location>
        <begin position="29"/>
        <end position="163"/>
    </location>
</feature>
<reference evidence="11" key="1">
    <citation type="journal article" date="2014" name="Int. J. Syst. Evol. Microbiol.">
        <title>Complete genome sequence of Corynebacterium casei LMG S-19264T (=DSM 44701T), isolated from a smear-ripened cheese.</title>
        <authorList>
            <consortium name="US DOE Joint Genome Institute (JGI-PGF)"/>
            <person name="Walter F."/>
            <person name="Albersmeier A."/>
            <person name="Kalinowski J."/>
            <person name="Ruckert C."/>
        </authorList>
    </citation>
    <scope>NUCLEOTIDE SEQUENCE</scope>
    <source>
        <strain evidence="11">KCTC 42650</strain>
    </source>
</reference>
<evidence type="ECO:0000256" key="5">
    <source>
        <dbReference type="ARBA" id="ARBA00022692"/>
    </source>
</evidence>
<keyword evidence="6 9" id="KW-1133">Transmembrane helix</keyword>
<evidence type="ECO:0000256" key="9">
    <source>
        <dbReference type="RuleBase" id="RU369079"/>
    </source>
</evidence>
<evidence type="ECO:0000256" key="1">
    <source>
        <dbReference type="ARBA" id="ARBA00004429"/>
    </source>
</evidence>
<evidence type="ECO:0000313" key="12">
    <source>
        <dbReference type="Proteomes" id="UP000626220"/>
    </source>
</evidence>
<dbReference type="AlphaFoldDB" id="A0A8J3GWH0"/>
<feature type="transmembrane region" description="Helical" evidence="9">
    <location>
        <begin position="92"/>
        <end position="117"/>
    </location>
</feature>
<dbReference type="PANTHER" id="PTHR35011">
    <property type="entry name" value="2,3-DIKETO-L-GULONATE TRAP TRANSPORTER SMALL PERMEASE PROTEIN YIAM"/>
    <property type="match status" value="1"/>
</dbReference>
<feature type="transmembrane region" description="Helical" evidence="9">
    <location>
        <begin position="21"/>
        <end position="42"/>
    </location>
</feature>
<feature type="transmembrane region" description="Helical" evidence="9">
    <location>
        <begin position="54"/>
        <end position="71"/>
    </location>
</feature>
<dbReference type="PANTHER" id="PTHR35011:SF4">
    <property type="entry name" value="SLL1102 PROTEIN"/>
    <property type="match status" value="1"/>
</dbReference>
<evidence type="ECO:0000256" key="3">
    <source>
        <dbReference type="ARBA" id="ARBA00022475"/>
    </source>
</evidence>
<keyword evidence="3" id="KW-1003">Cell membrane</keyword>
<proteinExistence type="inferred from homology"/>
<dbReference type="GO" id="GO:0005886">
    <property type="term" value="C:plasma membrane"/>
    <property type="evidence" value="ECO:0007669"/>
    <property type="project" value="UniProtKB-SubCell"/>
</dbReference>
<comment type="similarity">
    <text evidence="8 9">Belongs to the TRAP transporter small permease family.</text>
</comment>
<comment type="caution">
    <text evidence="11">The sequence shown here is derived from an EMBL/GenBank/DDBJ whole genome shotgun (WGS) entry which is preliminary data.</text>
</comment>
<accession>A0A8J3GWH0</accession>
<organism evidence="11 12">
    <name type="scientific">Seohaeicola zhoushanensis</name>
    <dbReference type="NCBI Taxonomy" id="1569283"/>
    <lineage>
        <taxon>Bacteria</taxon>
        <taxon>Pseudomonadati</taxon>
        <taxon>Pseudomonadota</taxon>
        <taxon>Alphaproteobacteria</taxon>
        <taxon>Rhodobacterales</taxon>
        <taxon>Roseobacteraceae</taxon>
        <taxon>Seohaeicola</taxon>
    </lineage>
</organism>
<dbReference type="InterPro" id="IPR007387">
    <property type="entry name" value="TRAP_DctQ"/>
</dbReference>
<dbReference type="Pfam" id="PF04290">
    <property type="entry name" value="DctQ"/>
    <property type="match status" value="1"/>
</dbReference>
<name>A0A8J3GWH0_9RHOB</name>
<comment type="function">
    <text evidence="9">Part of the tripartite ATP-independent periplasmic (TRAP) transport system.</text>
</comment>
<evidence type="ECO:0000313" key="11">
    <source>
        <dbReference type="EMBL" id="GHF45650.1"/>
    </source>
</evidence>
<feature type="transmembrane region" description="Helical" evidence="9">
    <location>
        <begin position="137"/>
        <end position="159"/>
    </location>
</feature>
<evidence type="ECO:0000256" key="4">
    <source>
        <dbReference type="ARBA" id="ARBA00022519"/>
    </source>
</evidence>
<keyword evidence="7 9" id="KW-0472">Membrane</keyword>
<dbReference type="EMBL" id="BNCJ01000003">
    <property type="protein sequence ID" value="GHF45650.1"/>
    <property type="molecule type" value="Genomic_DNA"/>
</dbReference>
<keyword evidence="4 9" id="KW-0997">Cell inner membrane</keyword>
<gene>
    <name evidence="11" type="ORF">GCM10017056_16610</name>
</gene>
<keyword evidence="5 9" id="KW-0812">Transmembrane</keyword>
<reference evidence="11" key="2">
    <citation type="submission" date="2020-09" db="EMBL/GenBank/DDBJ databases">
        <authorList>
            <person name="Sun Q."/>
            <person name="Kim S."/>
        </authorList>
    </citation>
    <scope>NUCLEOTIDE SEQUENCE</scope>
    <source>
        <strain evidence="11">KCTC 42650</strain>
    </source>
</reference>
<keyword evidence="2 9" id="KW-0813">Transport</keyword>
<evidence type="ECO:0000256" key="7">
    <source>
        <dbReference type="ARBA" id="ARBA00023136"/>
    </source>
</evidence>
<evidence type="ECO:0000256" key="6">
    <source>
        <dbReference type="ARBA" id="ARBA00022989"/>
    </source>
</evidence>
<evidence type="ECO:0000256" key="2">
    <source>
        <dbReference type="ARBA" id="ARBA00022448"/>
    </source>
</evidence>
<dbReference type="Proteomes" id="UP000626220">
    <property type="component" value="Unassembled WGS sequence"/>
</dbReference>
<comment type="subcellular location">
    <subcellularLocation>
        <location evidence="1 9">Cell inner membrane</location>
        <topology evidence="1 9">Multi-pass membrane protein</topology>
    </subcellularLocation>
</comment>